<dbReference type="PROSITE" id="PS50943">
    <property type="entry name" value="HTH_CROC1"/>
    <property type="match status" value="1"/>
</dbReference>
<evidence type="ECO:0000313" key="2">
    <source>
        <dbReference type="EMBL" id="MFC5141403.1"/>
    </source>
</evidence>
<accession>A0ABV9ZMH4</accession>
<dbReference type="Proteomes" id="UP001596175">
    <property type="component" value="Unassembled WGS sequence"/>
</dbReference>
<dbReference type="InterPro" id="IPR010982">
    <property type="entry name" value="Lambda_DNA-bd_dom_sf"/>
</dbReference>
<evidence type="ECO:0000259" key="1">
    <source>
        <dbReference type="PROSITE" id="PS50943"/>
    </source>
</evidence>
<gene>
    <name evidence="2" type="ORF">ACFPK1_24405</name>
</gene>
<dbReference type="Gene3D" id="1.10.260.40">
    <property type="entry name" value="lambda repressor-like DNA-binding domains"/>
    <property type="match status" value="1"/>
</dbReference>
<comment type="caution">
    <text evidence="2">The sequence shown here is derived from an EMBL/GenBank/DDBJ whole genome shotgun (WGS) entry which is preliminary data.</text>
</comment>
<protein>
    <submittedName>
        <fullName evidence="2">Helix-turn-helix domain-containing protein</fullName>
    </submittedName>
</protein>
<dbReference type="SUPFAM" id="SSF47413">
    <property type="entry name" value="lambda repressor-like DNA-binding domains"/>
    <property type="match status" value="1"/>
</dbReference>
<dbReference type="Pfam" id="PF13560">
    <property type="entry name" value="HTH_31"/>
    <property type="match status" value="1"/>
</dbReference>
<proteinExistence type="predicted"/>
<reference evidence="3" key="1">
    <citation type="journal article" date="2019" name="Int. J. Syst. Evol. Microbiol.">
        <title>The Global Catalogue of Microorganisms (GCM) 10K type strain sequencing project: providing services to taxonomists for standard genome sequencing and annotation.</title>
        <authorList>
            <consortium name="The Broad Institute Genomics Platform"/>
            <consortium name="The Broad Institute Genome Sequencing Center for Infectious Disease"/>
            <person name="Wu L."/>
            <person name="Ma J."/>
        </authorList>
    </citation>
    <scope>NUCLEOTIDE SEQUENCE [LARGE SCALE GENOMIC DNA]</scope>
    <source>
        <strain evidence="3">XZYJ18</strain>
    </source>
</reference>
<keyword evidence="3" id="KW-1185">Reference proteome</keyword>
<dbReference type="CDD" id="cd00093">
    <property type="entry name" value="HTH_XRE"/>
    <property type="match status" value="1"/>
</dbReference>
<dbReference type="SMART" id="SM00530">
    <property type="entry name" value="HTH_XRE"/>
    <property type="match status" value="1"/>
</dbReference>
<sequence>MGPSEAAETVRRNRELQRRFYGEPLGDRLRRLLGALDISQAALAAALGISSPMLSQLMSGRRVKIGTPAVLGRLVLLEQAVTGPAADPTADPTADPAAVERLLADVRAAEPRAPTSATGSYDLLRTVAGPDELARAADTLDRGFPSLAGLLRQAARSEAPEPGR</sequence>
<evidence type="ECO:0000313" key="3">
    <source>
        <dbReference type="Proteomes" id="UP001596175"/>
    </source>
</evidence>
<dbReference type="InterPro" id="IPR001387">
    <property type="entry name" value="Cro/C1-type_HTH"/>
</dbReference>
<feature type="domain" description="HTH cro/C1-type" evidence="1">
    <location>
        <begin position="29"/>
        <end position="62"/>
    </location>
</feature>
<organism evidence="2 3">
    <name type="scientific">Actinomycetospora rhizophila</name>
    <dbReference type="NCBI Taxonomy" id="1416876"/>
    <lineage>
        <taxon>Bacteria</taxon>
        <taxon>Bacillati</taxon>
        <taxon>Actinomycetota</taxon>
        <taxon>Actinomycetes</taxon>
        <taxon>Pseudonocardiales</taxon>
        <taxon>Pseudonocardiaceae</taxon>
        <taxon>Actinomycetospora</taxon>
    </lineage>
</organism>
<dbReference type="EMBL" id="JBHSKG010000015">
    <property type="protein sequence ID" value="MFC5141403.1"/>
    <property type="molecule type" value="Genomic_DNA"/>
</dbReference>
<dbReference type="RefSeq" id="WP_378023552.1">
    <property type="nucleotide sequence ID" value="NZ_JBHSKG010000015.1"/>
</dbReference>
<name>A0ABV9ZMH4_9PSEU</name>